<dbReference type="InterPro" id="IPR057287">
    <property type="entry name" value="Ndx_N"/>
</dbReference>
<dbReference type="Pfam" id="PF24679">
    <property type="entry name" value="Nodulin_C"/>
    <property type="match status" value="1"/>
</dbReference>
<comment type="caution">
    <text evidence="5">The sequence shown here is derived from an EMBL/GenBank/DDBJ whole genome shotgun (WGS) entry which is preliminary data.</text>
</comment>
<dbReference type="Pfam" id="PF25246">
    <property type="entry name" value="Nodulin_N"/>
    <property type="match status" value="1"/>
</dbReference>
<feature type="compositionally biased region" description="Basic and acidic residues" evidence="1">
    <location>
        <begin position="639"/>
        <end position="649"/>
    </location>
</feature>
<feature type="domain" description="Nodulin homeobox homeobox-like" evidence="2">
    <location>
        <begin position="714"/>
        <end position="776"/>
    </location>
</feature>
<dbReference type="OrthoDB" id="2020792at2759"/>
<sequence>MRHVKEEPNTEHAIDLNSAVEELHRLGSQELNKLLRESNNFTLQHYTENGSLILIDMERLAWSLPLHLIAVLVSPGGDEIRLRYLLCGFRLLHSLSDVASRHTKLEQILLDEVKVTEQILDLVFYMLVVLARYEQENHVPDCLPLLHSALVACSFHLLTGYISSQWQDIVHVLLAHPKVDVFMDVAFDAVRVDIKFLQVKLSALNNDLLCTKYSLPAAEKIAHSLCQQCEASLQFLHSLCQQKLFRERVLKNKELCKNGGILSLARAVLKLDTPQYFRESSNVVAAISRLKSKVLSILLQLCETESVSYLDEVASTERSMQLAKSVALEVLELLKTDFGRKTKLLNDCIGDSYPTGLVLLNSMRLTDIFSDDSNFRYFITTNITHILAEALSLPHEEFLPSWCSTDLPLMEEDATLEYDPFVAAGVVLVSLSVGFGTSMPLNDKNTECNFNIIGLPQASYAQQRTSLLVKIIANLHCFVPDVCEEQERNLFFNKFLECLQMELPKSHSGPSSTFDAQKAAAVCKNLCSLLDHAASLIPNFLNEEDENLLSKFFKQLQSLLPPSQCEATSVQEVVRSKGGYASPLSRKIDSKGREVASDSRQRSGDLKEGTSESFPSQDDLMDLVRSKGKGTTSRSASESLREIDKDVRNVETSGSDASSSRGKNSFDQMDNGDYPNLSEHSKESGLRGVADVNERNEFTNSEEKQRRKRKRNIMNDKQINLIEHALLDEPEMQRNAALLYSWADKLSVHVSEISLLFSIWLNNRKARLAKAARESQTPSEGDNALPDKLGGAHFFDSPPDSPSEEYVPSSSTRRGGSNQSTPKLGVTLRRTGSNENYEVVATEFSDAPAHQSMQMKCTSLRYGYEPGQNVSLTDGEGKEIGRGKIYQVEGRWHGKSLEEEKTFVVDVANLMVDRWTSLPHPSEAAGTTFSEAEAKNGVMRVAWDTNNILLSPQ</sequence>
<dbReference type="InParanoid" id="A0A200QLV3"/>
<dbReference type="STRING" id="56857.A0A200QLV3"/>
<feature type="compositionally biased region" description="Basic and acidic residues" evidence="1">
    <location>
        <begin position="692"/>
        <end position="705"/>
    </location>
</feature>
<protein>
    <submittedName>
        <fullName evidence="5">Uncharacterized protein</fullName>
    </submittedName>
</protein>
<dbReference type="GO" id="GO:0003697">
    <property type="term" value="F:single-stranded DNA binding"/>
    <property type="evidence" value="ECO:0007669"/>
    <property type="project" value="InterPro"/>
</dbReference>
<gene>
    <name evidence="5" type="ORF">BVC80_9003g45</name>
</gene>
<reference evidence="5 6" key="1">
    <citation type="journal article" date="2017" name="Mol. Plant">
        <title>The Genome of Medicinal Plant Macleaya cordata Provides New Insights into Benzylisoquinoline Alkaloids Metabolism.</title>
        <authorList>
            <person name="Liu X."/>
            <person name="Liu Y."/>
            <person name="Huang P."/>
            <person name="Ma Y."/>
            <person name="Qing Z."/>
            <person name="Tang Q."/>
            <person name="Cao H."/>
            <person name="Cheng P."/>
            <person name="Zheng Y."/>
            <person name="Yuan Z."/>
            <person name="Zhou Y."/>
            <person name="Liu J."/>
            <person name="Tang Z."/>
            <person name="Zhuo Y."/>
            <person name="Zhang Y."/>
            <person name="Yu L."/>
            <person name="Huang J."/>
            <person name="Yang P."/>
            <person name="Peng Q."/>
            <person name="Zhang J."/>
            <person name="Jiang W."/>
            <person name="Zhang Z."/>
            <person name="Lin K."/>
            <person name="Ro D.K."/>
            <person name="Chen X."/>
            <person name="Xiong X."/>
            <person name="Shang Y."/>
            <person name="Huang S."/>
            <person name="Zeng J."/>
        </authorList>
    </citation>
    <scope>NUCLEOTIDE SEQUENCE [LARGE SCALE GENOMIC DNA]</scope>
    <source>
        <strain evidence="6">cv. BLH2017</strain>
        <tissue evidence="5">Root</tissue>
    </source>
</reference>
<keyword evidence="6" id="KW-1185">Reference proteome</keyword>
<evidence type="ECO:0000259" key="3">
    <source>
        <dbReference type="Pfam" id="PF24679"/>
    </source>
</evidence>
<feature type="compositionally biased region" description="Polar residues" evidence="1">
    <location>
        <begin position="629"/>
        <end position="638"/>
    </location>
</feature>
<dbReference type="Pfam" id="PF24426">
    <property type="entry name" value="HTH_NDX"/>
    <property type="match status" value="1"/>
</dbReference>
<dbReference type="PANTHER" id="PTHR35743:SF1">
    <property type="entry name" value="NODULIN HOMEOBOX"/>
    <property type="match status" value="1"/>
</dbReference>
<feature type="compositionally biased region" description="Polar residues" evidence="1">
    <location>
        <begin position="650"/>
        <end position="668"/>
    </location>
</feature>
<dbReference type="FunCoup" id="A0A200QLV3">
    <property type="interactions" value="1571"/>
</dbReference>
<evidence type="ECO:0000313" key="5">
    <source>
        <dbReference type="EMBL" id="OVA11424.1"/>
    </source>
</evidence>
<dbReference type="PANTHER" id="PTHR35743">
    <property type="entry name" value="NODULIN HOMEOBOX"/>
    <property type="match status" value="1"/>
</dbReference>
<evidence type="ECO:0000256" key="1">
    <source>
        <dbReference type="SAM" id="MobiDB-lite"/>
    </source>
</evidence>
<evidence type="ECO:0000259" key="2">
    <source>
        <dbReference type="Pfam" id="PF24426"/>
    </source>
</evidence>
<dbReference type="GO" id="GO:0009908">
    <property type="term" value="P:flower development"/>
    <property type="evidence" value="ECO:0007669"/>
    <property type="project" value="InterPro"/>
</dbReference>
<dbReference type="InterPro" id="IPR056559">
    <property type="entry name" value="NDX_C"/>
</dbReference>
<feature type="compositionally biased region" description="Basic and acidic residues" evidence="1">
    <location>
        <begin position="586"/>
        <end position="610"/>
    </location>
</feature>
<name>A0A200QLV3_MACCD</name>
<feature type="region of interest" description="Disordered" evidence="1">
    <location>
        <begin position="581"/>
        <end position="712"/>
    </location>
</feature>
<evidence type="ECO:0000313" key="6">
    <source>
        <dbReference type="Proteomes" id="UP000195402"/>
    </source>
</evidence>
<feature type="domain" description="Nodulin homeobox N-terminal" evidence="4">
    <location>
        <begin position="13"/>
        <end position="535"/>
    </location>
</feature>
<accession>A0A200QLV3</accession>
<dbReference type="EMBL" id="MVGT01001696">
    <property type="protein sequence ID" value="OVA11424.1"/>
    <property type="molecule type" value="Genomic_DNA"/>
</dbReference>
<dbReference type="InterPro" id="IPR039325">
    <property type="entry name" value="NDX"/>
</dbReference>
<evidence type="ECO:0000259" key="4">
    <source>
        <dbReference type="Pfam" id="PF25246"/>
    </source>
</evidence>
<feature type="compositionally biased region" description="Polar residues" evidence="1">
    <location>
        <begin position="808"/>
        <end position="822"/>
    </location>
</feature>
<dbReference type="AlphaFoldDB" id="A0A200QLV3"/>
<dbReference type="Proteomes" id="UP000195402">
    <property type="component" value="Unassembled WGS sequence"/>
</dbReference>
<dbReference type="InterPro" id="IPR056560">
    <property type="entry name" value="HTH_NDX"/>
</dbReference>
<proteinExistence type="predicted"/>
<feature type="domain" description="Nodulin homeobox C-terminal" evidence="3">
    <location>
        <begin position="864"/>
        <end position="948"/>
    </location>
</feature>
<organism evidence="5 6">
    <name type="scientific">Macleaya cordata</name>
    <name type="common">Five-seeded plume-poppy</name>
    <name type="synonym">Bocconia cordata</name>
    <dbReference type="NCBI Taxonomy" id="56857"/>
    <lineage>
        <taxon>Eukaryota</taxon>
        <taxon>Viridiplantae</taxon>
        <taxon>Streptophyta</taxon>
        <taxon>Embryophyta</taxon>
        <taxon>Tracheophyta</taxon>
        <taxon>Spermatophyta</taxon>
        <taxon>Magnoliopsida</taxon>
        <taxon>Ranunculales</taxon>
        <taxon>Papaveraceae</taxon>
        <taxon>Papaveroideae</taxon>
        <taxon>Macleaya</taxon>
    </lineage>
</organism>
<feature type="region of interest" description="Disordered" evidence="1">
    <location>
        <begin position="771"/>
        <end position="831"/>
    </location>
</feature>
<dbReference type="OMA" id="KFGVMRV"/>